<evidence type="ECO:0000259" key="17">
    <source>
        <dbReference type="PROSITE" id="PS50022"/>
    </source>
</evidence>
<dbReference type="PROSITE" id="PS01286">
    <property type="entry name" value="FA58C_2"/>
    <property type="match status" value="1"/>
</dbReference>
<keyword evidence="12" id="KW-0675">Receptor</keyword>
<dbReference type="GO" id="GO:0043204">
    <property type="term" value="C:perikaryon"/>
    <property type="evidence" value="ECO:0007669"/>
    <property type="project" value="UniProtKB-SubCell"/>
</dbReference>
<dbReference type="PANTHER" id="PTHR24543:SF291">
    <property type="entry name" value="SMOKE ALARM, ISOFORM D"/>
    <property type="match status" value="1"/>
</dbReference>
<evidence type="ECO:0000256" key="13">
    <source>
        <dbReference type="ARBA" id="ARBA00023180"/>
    </source>
</evidence>
<sequence>MPWSTSVCRSLVPLPTPKSAVSIIPKWHPPLFVLLFFFFTFKRVVGIDIEFCGRALGMESGRIRDEQLSVSSSFDSLSTGPANARLNSESGSGAWCPQNQINATSHEWIQVELGEEYVITGVRTQGRWDKGRGKEYAQGYMLEYWRESLNRWARYKDAHGNEIIRANSDTQNSVLRLLDGAIVARSVRLVPVSESVRTVCLRFELFGCEYKDALLSYSAPSASFADALDLRDSSYDGSATKVKNGSGQLADTLLRGGIGRLFDGTVGEDNFEERPEGWVGWRTDQMGASFVSIELFFSKTQNFSAFSLHSSNFRRAGAPLFRFVRVLFAPIGDTFSSRIVQFDVPPDFRAESARWIRVPIPHRIGTKVRLELHFGNAAKWLLISEIRTESEDVSNGEKTFLEGQNSNLTPKSETFEIGQSAEGNGDEKQRQRATNGTDCLLIVAFVCAFVLGCALLCLCFFLLFRPSPPPPGLKRRSAHSSASFASLSSSSDHSNSVIHQLLLKKAQRRIENSKKPSNSKKVAFPEIQLGEDGKELMDIAKLVIEQNVNRALINGGKASEEDNGQYADPEEPTQFGNEKRPLASSSACPSHFHFIGEATRRAKLRHFPSSEYSIASFVGNESVHSAVDPSRYRRTPIMCQFSPLPPPLPSMPPPSRRNQ</sequence>
<comment type="similarity">
    <text evidence="14">Belongs to the protein kinase superfamily. Tyr protein kinase family. Insulin receptor subfamily.</text>
</comment>
<feature type="region of interest" description="Disordered" evidence="15">
    <location>
        <begin position="556"/>
        <end position="583"/>
    </location>
</feature>
<evidence type="ECO:0000256" key="8">
    <source>
        <dbReference type="ARBA" id="ARBA00022840"/>
    </source>
</evidence>
<evidence type="ECO:0000256" key="14">
    <source>
        <dbReference type="ARBA" id="ARBA00061639"/>
    </source>
</evidence>
<evidence type="ECO:0000256" key="2">
    <source>
        <dbReference type="ARBA" id="ARBA00004484"/>
    </source>
</evidence>
<dbReference type="Gene3D" id="2.60.120.260">
    <property type="entry name" value="Galactose-binding domain-like"/>
    <property type="match status" value="1"/>
</dbReference>
<evidence type="ECO:0000256" key="4">
    <source>
        <dbReference type="ARBA" id="ARBA00022475"/>
    </source>
</evidence>
<keyword evidence="4" id="KW-1003">Cell membrane</keyword>
<keyword evidence="19" id="KW-1185">Reference proteome</keyword>
<dbReference type="GO" id="GO:0005886">
    <property type="term" value="C:plasma membrane"/>
    <property type="evidence" value="ECO:0007669"/>
    <property type="project" value="UniProtKB-SubCell"/>
</dbReference>
<evidence type="ECO:0000256" key="16">
    <source>
        <dbReference type="SAM" id="Phobius"/>
    </source>
</evidence>
<dbReference type="PROSITE" id="PS01285">
    <property type="entry name" value="FA58C_1"/>
    <property type="match status" value="1"/>
</dbReference>
<evidence type="ECO:0000256" key="6">
    <source>
        <dbReference type="ARBA" id="ARBA00022729"/>
    </source>
</evidence>
<keyword evidence="13" id="KW-0325">Glycoprotein</keyword>
<evidence type="ECO:0000313" key="19">
    <source>
        <dbReference type="Proteomes" id="UP001620626"/>
    </source>
</evidence>
<evidence type="ECO:0000313" key="18">
    <source>
        <dbReference type="EMBL" id="KAL3115533.1"/>
    </source>
</evidence>
<dbReference type="Pfam" id="PF21114">
    <property type="entry name" value="DDR1-2_DS-like"/>
    <property type="match status" value="1"/>
</dbReference>
<proteinExistence type="inferred from homology"/>
<dbReference type="GO" id="GO:0048680">
    <property type="term" value="P:positive regulation of axon regeneration"/>
    <property type="evidence" value="ECO:0007669"/>
    <property type="project" value="UniProtKB-ARBA"/>
</dbReference>
<dbReference type="Gene3D" id="2.60.120.1190">
    <property type="match status" value="1"/>
</dbReference>
<comment type="caution">
    <text evidence="18">The sequence shown here is derived from an EMBL/GenBank/DDBJ whole genome shotgun (WGS) entry which is preliminary data.</text>
</comment>
<evidence type="ECO:0000256" key="1">
    <source>
        <dbReference type="ARBA" id="ARBA00004251"/>
    </source>
</evidence>
<gene>
    <name evidence="18" type="ORF">niasHT_018166</name>
</gene>
<keyword evidence="7" id="KW-0547">Nucleotide-binding</keyword>
<dbReference type="SMART" id="SM00231">
    <property type="entry name" value="FA58C"/>
    <property type="match status" value="1"/>
</dbReference>
<reference evidence="18 19" key="1">
    <citation type="submission" date="2024-10" db="EMBL/GenBank/DDBJ databases">
        <authorList>
            <person name="Kim D."/>
        </authorList>
    </citation>
    <scope>NUCLEOTIDE SEQUENCE [LARGE SCALE GENOMIC DNA]</scope>
    <source>
        <strain evidence="18">BH-2024</strain>
    </source>
</reference>
<evidence type="ECO:0000256" key="11">
    <source>
        <dbReference type="ARBA" id="ARBA00023157"/>
    </source>
</evidence>
<keyword evidence="6" id="KW-0732">Signal</keyword>
<dbReference type="InterPro" id="IPR008979">
    <property type="entry name" value="Galactose-bd-like_sf"/>
</dbReference>
<dbReference type="InterPro" id="IPR000421">
    <property type="entry name" value="FA58C"/>
</dbReference>
<keyword evidence="11" id="KW-1015">Disulfide bond</keyword>
<evidence type="ECO:0000256" key="10">
    <source>
        <dbReference type="ARBA" id="ARBA00023136"/>
    </source>
</evidence>
<evidence type="ECO:0000256" key="5">
    <source>
        <dbReference type="ARBA" id="ARBA00022692"/>
    </source>
</evidence>
<feature type="domain" description="F5/8 type C" evidence="17">
    <location>
        <begin position="52"/>
        <end position="208"/>
    </location>
</feature>
<dbReference type="SUPFAM" id="SSF49785">
    <property type="entry name" value="Galactose-binding domain-like"/>
    <property type="match status" value="1"/>
</dbReference>
<comment type="subcellular location">
    <subcellularLocation>
        <location evidence="1">Cell membrane</location>
        <topology evidence="1">Single-pass type I membrane protein</topology>
    </subcellularLocation>
    <subcellularLocation>
        <location evidence="3">Cell projection</location>
        <location evidence="3">Axon</location>
    </subcellularLocation>
    <subcellularLocation>
        <location evidence="2">Perikaryon</location>
    </subcellularLocation>
</comment>
<dbReference type="CDD" id="cd00057">
    <property type="entry name" value="FA58C"/>
    <property type="match status" value="1"/>
</dbReference>
<organism evidence="18 19">
    <name type="scientific">Heterodera trifolii</name>
    <dbReference type="NCBI Taxonomy" id="157864"/>
    <lineage>
        <taxon>Eukaryota</taxon>
        <taxon>Metazoa</taxon>
        <taxon>Ecdysozoa</taxon>
        <taxon>Nematoda</taxon>
        <taxon>Chromadorea</taxon>
        <taxon>Rhabditida</taxon>
        <taxon>Tylenchina</taxon>
        <taxon>Tylenchomorpha</taxon>
        <taxon>Tylenchoidea</taxon>
        <taxon>Heteroderidae</taxon>
        <taxon>Heteroderinae</taxon>
        <taxon>Heterodera</taxon>
    </lineage>
</organism>
<dbReference type="PANTHER" id="PTHR24543">
    <property type="entry name" value="MULTICOPPER OXIDASE-RELATED"/>
    <property type="match status" value="1"/>
</dbReference>
<keyword evidence="8" id="KW-0067">ATP-binding</keyword>
<protein>
    <recommendedName>
        <fullName evidence="17">F5/8 type C domain-containing protein</fullName>
    </recommendedName>
</protein>
<dbReference type="AlphaFoldDB" id="A0ABD2LJX8"/>
<dbReference type="InterPro" id="IPR048525">
    <property type="entry name" value="DDR1-2_DS-like"/>
</dbReference>
<keyword evidence="9 16" id="KW-1133">Transmembrane helix</keyword>
<dbReference type="GO" id="GO:0030424">
    <property type="term" value="C:axon"/>
    <property type="evidence" value="ECO:0007669"/>
    <property type="project" value="UniProtKB-SubCell"/>
</dbReference>
<evidence type="ECO:0000256" key="12">
    <source>
        <dbReference type="ARBA" id="ARBA00023170"/>
    </source>
</evidence>
<name>A0ABD2LJX8_9BILA</name>
<evidence type="ECO:0000256" key="15">
    <source>
        <dbReference type="SAM" id="MobiDB-lite"/>
    </source>
</evidence>
<dbReference type="EMBL" id="JBICBT010000378">
    <property type="protein sequence ID" value="KAL3115533.1"/>
    <property type="molecule type" value="Genomic_DNA"/>
</dbReference>
<dbReference type="FunFam" id="2.60.120.260:FF:000007">
    <property type="entry name" value="Discoidin domain receptor tyrosine kinase 1"/>
    <property type="match status" value="1"/>
</dbReference>
<dbReference type="Proteomes" id="UP001620626">
    <property type="component" value="Unassembled WGS sequence"/>
</dbReference>
<feature type="transmembrane region" description="Helical" evidence="16">
    <location>
        <begin position="440"/>
        <end position="464"/>
    </location>
</feature>
<keyword evidence="5 16" id="KW-0812">Transmembrane</keyword>
<keyword evidence="10 16" id="KW-0472">Membrane</keyword>
<dbReference type="GO" id="GO:0008045">
    <property type="term" value="P:motor neuron axon guidance"/>
    <property type="evidence" value="ECO:0007669"/>
    <property type="project" value="UniProtKB-ARBA"/>
</dbReference>
<dbReference type="Pfam" id="PF00754">
    <property type="entry name" value="F5_F8_type_C"/>
    <property type="match status" value="1"/>
</dbReference>
<evidence type="ECO:0000256" key="9">
    <source>
        <dbReference type="ARBA" id="ARBA00022989"/>
    </source>
</evidence>
<evidence type="ECO:0000256" key="3">
    <source>
        <dbReference type="ARBA" id="ARBA00004489"/>
    </source>
</evidence>
<dbReference type="PROSITE" id="PS50022">
    <property type="entry name" value="FA58C_3"/>
    <property type="match status" value="1"/>
</dbReference>
<accession>A0ABD2LJX8</accession>
<evidence type="ECO:0000256" key="7">
    <source>
        <dbReference type="ARBA" id="ARBA00022741"/>
    </source>
</evidence>
<dbReference type="GO" id="GO:0005524">
    <property type="term" value="F:ATP binding"/>
    <property type="evidence" value="ECO:0007669"/>
    <property type="project" value="UniProtKB-KW"/>
</dbReference>